<sequence length="293" mass="30533">MDRSSRFLVTLAAAGALTACALGPREGPPAPVVRATPRQAQPPAYPVEPPVEKAPEPKPVAPKPKKQGTRVYAYKDPSKIPDPAPEPSVPAPANGPAASADGRVATQEPASRPPTAAAPQPQTQAAPQPGAPQEAASADLGATQEKPDEQIVAKADTQPQLPKTAEPEPPPAPPVSKLPESNVAAPDLPPAADTLARQAESQRQAGDYAGAAASLERSLRIAPREAYLWNRLARVRMEQGQSSQAGNLAARSNDLAGESADMKKDNWRIIAEAKRRAGDMTGASEAEKRAGQD</sequence>
<keyword evidence="2" id="KW-0732">Signal</keyword>
<feature type="signal peptide" evidence="2">
    <location>
        <begin position="1"/>
        <end position="21"/>
    </location>
</feature>
<feature type="region of interest" description="Disordered" evidence="1">
    <location>
        <begin position="239"/>
        <end position="265"/>
    </location>
</feature>
<feature type="compositionally biased region" description="Pro residues" evidence="1">
    <location>
        <begin position="167"/>
        <end position="176"/>
    </location>
</feature>
<evidence type="ECO:0000256" key="1">
    <source>
        <dbReference type="SAM" id="MobiDB-lite"/>
    </source>
</evidence>
<feature type="chain" id="PRO_5027107118" evidence="2">
    <location>
        <begin position="22"/>
        <end position="293"/>
    </location>
</feature>
<name>A0A6M0JZB1_9GAMM</name>
<evidence type="ECO:0000313" key="4">
    <source>
        <dbReference type="Proteomes" id="UP000483379"/>
    </source>
</evidence>
<dbReference type="PROSITE" id="PS51257">
    <property type="entry name" value="PROKAR_LIPOPROTEIN"/>
    <property type="match status" value="1"/>
</dbReference>
<proteinExistence type="predicted"/>
<evidence type="ECO:0000313" key="3">
    <source>
        <dbReference type="EMBL" id="NEV62858.1"/>
    </source>
</evidence>
<keyword evidence="4" id="KW-1185">Reference proteome</keyword>
<protein>
    <submittedName>
        <fullName evidence="3">Uncharacterized protein</fullName>
    </submittedName>
</protein>
<feature type="region of interest" description="Disordered" evidence="1">
    <location>
        <begin position="274"/>
        <end position="293"/>
    </location>
</feature>
<gene>
    <name evidence="3" type="ORF">G3446_13315</name>
</gene>
<feature type="compositionally biased region" description="Low complexity" evidence="1">
    <location>
        <begin position="108"/>
        <end position="138"/>
    </location>
</feature>
<feature type="compositionally biased region" description="Low complexity" evidence="1">
    <location>
        <begin position="177"/>
        <end position="196"/>
    </location>
</feature>
<reference evidence="3 4" key="1">
    <citation type="submission" date="2020-02" db="EMBL/GenBank/DDBJ databases">
        <title>Genome sequences of Thiorhodococcus mannitoliphagus and Thiorhodococcus minor, purple sulfur photosynthetic bacteria in the gammaproteobacterial family, Chromatiaceae.</title>
        <authorList>
            <person name="Aviles F.A."/>
            <person name="Meyer T.E."/>
            <person name="Kyndt J.A."/>
        </authorList>
    </citation>
    <scope>NUCLEOTIDE SEQUENCE [LARGE SCALE GENOMIC DNA]</scope>
    <source>
        <strain evidence="3 4">DSM 11518</strain>
    </source>
</reference>
<accession>A0A6M0JZB1</accession>
<dbReference type="EMBL" id="JAAIJQ010000036">
    <property type="protein sequence ID" value="NEV62858.1"/>
    <property type="molecule type" value="Genomic_DNA"/>
</dbReference>
<dbReference type="Pfam" id="PF14559">
    <property type="entry name" value="TPR_19"/>
    <property type="match status" value="1"/>
</dbReference>
<comment type="caution">
    <text evidence="3">The sequence shown here is derived from an EMBL/GenBank/DDBJ whole genome shotgun (WGS) entry which is preliminary data.</text>
</comment>
<dbReference type="AlphaFoldDB" id="A0A6M0JZB1"/>
<dbReference type="Proteomes" id="UP000483379">
    <property type="component" value="Unassembled WGS sequence"/>
</dbReference>
<evidence type="ECO:0000256" key="2">
    <source>
        <dbReference type="SAM" id="SignalP"/>
    </source>
</evidence>
<dbReference type="Gene3D" id="1.25.40.10">
    <property type="entry name" value="Tetratricopeptide repeat domain"/>
    <property type="match status" value="1"/>
</dbReference>
<feature type="compositionally biased region" description="Pro residues" evidence="1">
    <location>
        <begin position="80"/>
        <end position="90"/>
    </location>
</feature>
<feature type="region of interest" description="Disordered" evidence="1">
    <location>
        <begin position="21"/>
        <end position="213"/>
    </location>
</feature>
<organism evidence="3 4">
    <name type="scientific">Thiorhodococcus minor</name>
    <dbReference type="NCBI Taxonomy" id="57489"/>
    <lineage>
        <taxon>Bacteria</taxon>
        <taxon>Pseudomonadati</taxon>
        <taxon>Pseudomonadota</taxon>
        <taxon>Gammaproteobacteria</taxon>
        <taxon>Chromatiales</taxon>
        <taxon>Chromatiaceae</taxon>
        <taxon>Thiorhodococcus</taxon>
    </lineage>
</organism>
<dbReference type="InterPro" id="IPR011990">
    <property type="entry name" value="TPR-like_helical_dom_sf"/>
</dbReference>
<dbReference type="SUPFAM" id="SSF48452">
    <property type="entry name" value="TPR-like"/>
    <property type="match status" value="1"/>
</dbReference>